<dbReference type="EMBL" id="FXUV01000078">
    <property type="protein sequence ID" value="SMQ13566.1"/>
    <property type="molecule type" value="Genomic_DNA"/>
</dbReference>
<organism evidence="4 5">
    <name type="scientific">Kingella negevensis</name>
    <dbReference type="NCBI Taxonomy" id="1522312"/>
    <lineage>
        <taxon>Bacteria</taxon>
        <taxon>Pseudomonadati</taxon>
        <taxon>Pseudomonadota</taxon>
        <taxon>Betaproteobacteria</taxon>
        <taxon>Neisseriales</taxon>
        <taxon>Neisseriaceae</taxon>
        <taxon>Kingella</taxon>
    </lineage>
</organism>
<reference evidence="4 5" key="2">
    <citation type="submission" date="2017-06" db="EMBL/GenBank/DDBJ databases">
        <authorList>
            <person name="Kim H.J."/>
            <person name="Triplett B.A."/>
        </authorList>
    </citation>
    <scope>NUCLEOTIDE SEQUENCE [LARGE SCALE GENOMIC DNA]</scope>
    <source>
        <strain evidence="4">Kingella_eburonensis</strain>
    </source>
</reference>
<keyword evidence="5" id="KW-1185">Reference proteome</keyword>
<evidence type="ECO:0000313" key="5">
    <source>
        <dbReference type="Proteomes" id="UP000215450"/>
    </source>
</evidence>
<dbReference type="Proteomes" id="UP000215450">
    <property type="component" value="Unassembled WGS sequence"/>
</dbReference>
<evidence type="ECO:0000313" key="4">
    <source>
        <dbReference type="EMBL" id="SNB84192.1"/>
    </source>
</evidence>
<feature type="domain" description="GmrSD restriction endonucleases N-terminal" evidence="1">
    <location>
        <begin position="11"/>
        <end position="189"/>
    </location>
</feature>
<dbReference type="EMBL" id="FXUV02000082">
    <property type="protein sequence ID" value="SNB84192.1"/>
    <property type="molecule type" value="Genomic_DNA"/>
</dbReference>
<evidence type="ECO:0000259" key="2">
    <source>
        <dbReference type="Pfam" id="PF07510"/>
    </source>
</evidence>
<gene>
    <name evidence="3" type="ORF">KEBURONENSIS_02103</name>
    <name evidence="4" type="ORF">KEBURONENSIS_02118</name>
</gene>
<dbReference type="Pfam" id="PF07510">
    <property type="entry name" value="GmrSD_C"/>
    <property type="match status" value="1"/>
</dbReference>
<dbReference type="RefSeq" id="WP_095063481.1">
    <property type="nucleotide sequence ID" value="NZ_FXUV02000082.1"/>
</dbReference>
<evidence type="ECO:0000313" key="3">
    <source>
        <dbReference type="EMBL" id="SMQ13566.1"/>
    </source>
</evidence>
<dbReference type="OrthoDB" id="3654724at2"/>
<dbReference type="PANTHER" id="PTHR35149:SF1">
    <property type="entry name" value="DUF5655 DOMAIN-CONTAINING PROTEIN"/>
    <property type="match status" value="1"/>
</dbReference>
<dbReference type="InterPro" id="IPR004919">
    <property type="entry name" value="GmrSD_N"/>
</dbReference>
<sequence>MSQELTLSIFQLLHQDRYIIPTYQRNYAWTDKEISPLLSDMYQAFQRQSEHYYIGSLVVYRRENALLEVIDGQQRLTTFTLLAHQLRNQFSGSLNLADKPNISFEHRQDFAAHLHQPNQLPEHFQAALKAIKQNWLPEYSVKFAQFILDNAYIIRTEMPPKTDLNHYFEIINTRGEQLEKHEILKARLLSRLNDCHATSRTQEAFSQIWDACSDMNRYMVLGFKPAARKAIFGNNYQEFQLNSDSIKQAFSAKESDVSTTILQLIENKFEASQSDGKDEQQETSERFHSVIDFPNFLMHVLRIFVEKETGDVENAKNIVLDERKLLETIKVEEWDKKKICQFAKTLCQCRYLFDRYVIKTDSNKDDHWSLLTIKSYNKSSYQFDNTFSIQNEQNSIVMLLAMFHVSLPSLVYKNWLYAVLRWLYFRAAEPTVADYQRFLEDLSDRYYFGYYGNDKKVAFFDLITQENFRLPEHLTYPKIFKETGVQIPNFIFNRLDYLLWKNEKYNQYKDKFRFAFRTSVEHFYPQNPDEQHQRLSDNVLHSFGNLCLLPSNINSKFTNNLPAAKKANFSNMDNPSFKLMLMFELADKWNEDIIKQHENEMLAVLNQRFQAA</sequence>
<name>A0A238TH34_9NEIS</name>
<reference evidence="3" key="1">
    <citation type="submission" date="2017-05" db="EMBL/GenBank/DDBJ databases">
        <authorList>
            <person name="Song R."/>
            <person name="Chenine A.L."/>
            <person name="Ruprecht R.M."/>
        </authorList>
    </citation>
    <scope>NUCLEOTIDE SEQUENCE</scope>
    <source>
        <strain evidence="3">Kingella_eburonensis</strain>
    </source>
</reference>
<evidence type="ECO:0000259" key="1">
    <source>
        <dbReference type="Pfam" id="PF03235"/>
    </source>
</evidence>
<dbReference type="STRING" id="1522312.GCA_900177895_01196"/>
<dbReference type="AlphaFoldDB" id="A0A238TH34"/>
<protein>
    <recommendedName>
        <fullName evidence="6">DUF262 domain-containing protein</fullName>
    </recommendedName>
</protein>
<feature type="domain" description="GmrSD restriction endonucleases C-terminal" evidence="2">
    <location>
        <begin position="494"/>
        <end position="603"/>
    </location>
</feature>
<dbReference type="PANTHER" id="PTHR35149">
    <property type="entry name" value="SLL5132 PROTEIN"/>
    <property type="match status" value="1"/>
</dbReference>
<dbReference type="InterPro" id="IPR011089">
    <property type="entry name" value="GmrSD_C"/>
</dbReference>
<evidence type="ECO:0008006" key="6">
    <source>
        <dbReference type="Google" id="ProtNLM"/>
    </source>
</evidence>
<proteinExistence type="predicted"/>
<accession>A0A238TH34</accession>
<dbReference type="Pfam" id="PF03235">
    <property type="entry name" value="GmrSD_N"/>
    <property type="match status" value="1"/>
</dbReference>